<dbReference type="Proteomes" id="UP000315471">
    <property type="component" value="Unassembled WGS sequence"/>
</dbReference>
<sequence>MTKLYVLSNVAHRFRDDFFPCGIHVQRGPCATCEANLNGWCPPLLYWWEYEFGDPRSSLNAGHNCFWGGFRLMVDANGKSLLSDLAIPFSFHPATMTEGETLFGDQSSLACVTLDASVCADATECKNTVCETCGRFTERRRQITRLRIPASIIPEFGIFTIKQNGNTGPMFVTEDARAELSNTGIAGIGYYPAGRVI</sequence>
<accession>A0A5C6D6H8</accession>
<reference evidence="1 2" key="1">
    <citation type="submission" date="2019-02" db="EMBL/GenBank/DDBJ databases">
        <title>Deep-cultivation of Planctomycetes and their phenomic and genomic characterization uncovers novel biology.</title>
        <authorList>
            <person name="Wiegand S."/>
            <person name="Jogler M."/>
            <person name="Boedeker C."/>
            <person name="Pinto D."/>
            <person name="Vollmers J."/>
            <person name="Rivas-Marin E."/>
            <person name="Kohn T."/>
            <person name="Peeters S.H."/>
            <person name="Heuer A."/>
            <person name="Rast P."/>
            <person name="Oberbeckmann S."/>
            <person name="Bunk B."/>
            <person name="Jeske O."/>
            <person name="Meyerdierks A."/>
            <person name="Storesund J.E."/>
            <person name="Kallscheuer N."/>
            <person name="Luecker S."/>
            <person name="Lage O.M."/>
            <person name="Pohl T."/>
            <person name="Merkel B.J."/>
            <person name="Hornburger P."/>
            <person name="Mueller R.-W."/>
            <person name="Bruemmer F."/>
            <person name="Labrenz M."/>
            <person name="Spormann A.M."/>
            <person name="Op Den Camp H."/>
            <person name="Overmann J."/>
            <person name="Amann R."/>
            <person name="Jetten M.S.M."/>
            <person name="Mascher T."/>
            <person name="Medema M.H."/>
            <person name="Devos D.P."/>
            <person name="Kaster A.-K."/>
            <person name="Ovreas L."/>
            <person name="Rohde M."/>
            <person name="Galperin M.Y."/>
            <person name="Jogler C."/>
        </authorList>
    </citation>
    <scope>NUCLEOTIDE SEQUENCE [LARGE SCALE GENOMIC DNA]</scope>
    <source>
        <strain evidence="1 2">Q31b</strain>
    </source>
</reference>
<comment type="caution">
    <text evidence="1">The sequence shown here is derived from an EMBL/GenBank/DDBJ whole genome shotgun (WGS) entry which is preliminary data.</text>
</comment>
<proteinExistence type="predicted"/>
<evidence type="ECO:0000313" key="1">
    <source>
        <dbReference type="EMBL" id="TWU32438.1"/>
    </source>
</evidence>
<keyword evidence="2" id="KW-1185">Reference proteome</keyword>
<evidence type="ECO:0000313" key="2">
    <source>
        <dbReference type="Proteomes" id="UP000315471"/>
    </source>
</evidence>
<gene>
    <name evidence="1" type="ORF">Q31b_58380</name>
</gene>
<organism evidence="1 2">
    <name type="scientific">Novipirellula aureliae</name>
    <dbReference type="NCBI Taxonomy" id="2527966"/>
    <lineage>
        <taxon>Bacteria</taxon>
        <taxon>Pseudomonadati</taxon>
        <taxon>Planctomycetota</taxon>
        <taxon>Planctomycetia</taxon>
        <taxon>Pirellulales</taxon>
        <taxon>Pirellulaceae</taxon>
        <taxon>Novipirellula</taxon>
    </lineage>
</organism>
<name>A0A5C6D6H8_9BACT</name>
<dbReference type="AlphaFoldDB" id="A0A5C6D6H8"/>
<dbReference type="RefSeq" id="WP_146602877.1">
    <property type="nucleotide sequence ID" value="NZ_SJPY01000021.1"/>
</dbReference>
<dbReference type="EMBL" id="SJPY01000021">
    <property type="protein sequence ID" value="TWU32438.1"/>
    <property type="molecule type" value="Genomic_DNA"/>
</dbReference>
<protein>
    <submittedName>
        <fullName evidence="1">Uncharacterized protein</fullName>
    </submittedName>
</protein>